<accession>A0ACC2CGZ2</accession>
<name>A0ACC2CGZ2_DIPCM</name>
<evidence type="ECO:0000313" key="2">
    <source>
        <dbReference type="Proteomes" id="UP001162992"/>
    </source>
</evidence>
<dbReference type="EMBL" id="CM055101">
    <property type="protein sequence ID" value="KAJ7541275.1"/>
    <property type="molecule type" value="Genomic_DNA"/>
</dbReference>
<protein>
    <submittedName>
        <fullName evidence="1">Uncharacterized protein</fullName>
    </submittedName>
</protein>
<evidence type="ECO:0000313" key="1">
    <source>
        <dbReference type="EMBL" id="KAJ7541275.1"/>
    </source>
</evidence>
<dbReference type="Proteomes" id="UP001162992">
    <property type="component" value="Chromosome 10"/>
</dbReference>
<comment type="caution">
    <text evidence="1">The sequence shown here is derived from an EMBL/GenBank/DDBJ whole genome shotgun (WGS) entry which is preliminary data.</text>
</comment>
<reference evidence="2" key="1">
    <citation type="journal article" date="2024" name="Proc. Natl. Acad. Sci. U.S.A.">
        <title>Extraordinary preservation of gene collinearity over three hundred million years revealed in homosporous lycophytes.</title>
        <authorList>
            <person name="Li C."/>
            <person name="Wickell D."/>
            <person name="Kuo L.Y."/>
            <person name="Chen X."/>
            <person name="Nie B."/>
            <person name="Liao X."/>
            <person name="Peng D."/>
            <person name="Ji J."/>
            <person name="Jenkins J."/>
            <person name="Williams M."/>
            <person name="Shu S."/>
            <person name="Plott C."/>
            <person name="Barry K."/>
            <person name="Rajasekar S."/>
            <person name="Grimwood J."/>
            <person name="Han X."/>
            <person name="Sun S."/>
            <person name="Hou Z."/>
            <person name="He W."/>
            <person name="Dai G."/>
            <person name="Sun C."/>
            <person name="Schmutz J."/>
            <person name="Leebens-Mack J.H."/>
            <person name="Li F.W."/>
            <person name="Wang L."/>
        </authorList>
    </citation>
    <scope>NUCLEOTIDE SEQUENCE [LARGE SCALE GENOMIC DNA]</scope>
    <source>
        <strain evidence="2">cv. PW_Plant_1</strain>
    </source>
</reference>
<organism evidence="1 2">
    <name type="scientific">Diphasiastrum complanatum</name>
    <name type="common">Issler's clubmoss</name>
    <name type="synonym">Lycopodium complanatum</name>
    <dbReference type="NCBI Taxonomy" id="34168"/>
    <lineage>
        <taxon>Eukaryota</taxon>
        <taxon>Viridiplantae</taxon>
        <taxon>Streptophyta</taxon>
        <taxon>Embryophyta</taxon>
        <taxon>Tracheophyta</taxon>
        <taxon>Lycopodiopsida</taxon>
        <taxon>Lycopodiales</taxon>
        <taxon>Lycopodiaceae</taxon>
        <taxon>Lycopodioideae</taxon>
        <taxon>Diphasiastrum</taxon>
    </lineage>
</organism>
<sequence length="315" mass="34630">MPSMFYLYSLSLCTDSIDVLMKFCSTKASFSASDKTQKDTCAIHKSIPVCMAKGWMGLFSNRIKECDLQLGDHIYSWRTAYTYAHHGIYVGDGKVVHFMRGRNEELGTGTHLDTMMSASRPATTDSKCQKCGCDGDSHGVMQSCMKCFLCDGPLYRFEYEIDIARFMSRARGGTCTMAKSDPPHRVLHRANYLLHNGFGGYHIFHNNCEDFAIYCKTGLLVTERNIVGKSGQAVSFIGAPLAAVVSTPVRFLMSNPWGLVLVTAGIYCASRYAADIGVRSDVAKVDVEDLAITLGWQSSTEFLSACHSQISASGT</sequence>
<gene>
    <name evidence="1" type="ORF">O6H91_10G052100</name>
</gene>
<proteinExistence type="predicted"/>
<keyword evidence="2" id="KW-1185">Reference proteome</keyword>